<dbReference type="PaxDb" id="44689-DDB0229861"/>
<proteinExistence type="predicted"/>
<dbReference type="SMR" id="Q554F5"/>
<feature type="domain" description="CUE" evidence="3">
    <location>
        <begin position="309"/>
        <end position="352"/>
    </location>
</feature>
<dbReference type="GO" id="GO:0045335">
    <property type="term" value="C:phagocytic vesicle"/>
    <property type="evidence" value="ECO:0007005"/>
    <property type="project" value="dictyBase"/>
</dbReference>
<gene>
    <name evidence="4" type="primary">cnrD</name>
    <name evidence="4" type="ORF">DDB_G0275209</name>
</gene>
<dbReference type="InParanoid" id="Q554F5"/>
<dbReference type="GeneID" id="8619800"/>
<evidence type="ECO:0000256" key="1">
    <source>
        <dbReference type="SAM" id="Coils"/>
    </source>
</evidence>
<dbReference type="RefSeq" id="XP_643756.1">
    <property type="nucleotide sequence ID" value="XM_638664.1"/>
</dbReference>
<dbReference type="Proteomes" id="UP000002195">
    <property type="component" value="Unassembled WGS sequence"/>
</dbReference>
<reference evidence="4 5" key="1">
    <citation type="journal article" date="2005" name="Nature">
        <title>The genome of the social amoeba Dictyostelium discoideum.</title>
        <authorList>
            <consortium name="The Dictyostelium discoideum Sequencing Consortium"/>
            <person name="Eichinger L."/>
            <person name="Pachebat J.A."/>
            <person name="Glockner G."/>
            <person name="Rajandream M.A."/>
            <person name="Sucgang R."/>
            <person name="Berriman M."/>
            <person name="Song J."/>
            <person name="Olsen R."/>
            <person name="Szafranski K."/>
            <person name="Xu Q."/>
            <person name="Tunggal B."/>
            <person name="Kummerfeld S."/>
            <person name="Madera M."/>
            <person name="Konfortov B.A."/>
            <person name="Rivero F."/>
            <person name="Bankier A.T."/>
            <person name="Lehmann R."/>
            <person name="Hamlin N."/>
            <person name="Davies R."/>
            <person name="Gaudet P."/>
            <person name="Fey P."/>
            <person name="Pilcher K."/>
            <person name="Chen G."/>
            <person name="Saunders D."/>
            <person name="Sodergren E."/>
            <person name="Davis P."/>
            <person name="Kerhornou A."/>
            <person name="Nie X."/>
            <person name="Hall N."/>
            <person name="Anjard C."/>
            <person name="Hemphill L."/>
            <person name="Bason N."/>
            <person name="Farbrother P."/>
            <person name="Desany B."/>
            <person name="Just E."/>
            <person name="Morio T."/>
            <person name="Rost R."/>
            <person name="Churcher C."/>
            <person name="Cooper J."/>
            <person name="Haydock S."/>
            <person name="van Driessche N."/>
            <person name="Cronin A."/>
            <person name="Goodhead I."/>
            <person name="Muzny D."/>
            <person name="Mourier T."/>
            <person name="Pain A."/>
            <person name="Lu M."/>
            <person name="Harper D."/>
            <person name="Lindsay R."/>
            <person name="Hauser H."/>
            <person name="James K."/>
            <person name="Quiles M."/>
            <person name="Madan Babu M."/>
            <person name="Saito T."/>
            <person name="Buchrieser C."/>
            <person name="Wardroper A."/>
            <person name="Felder M."/>
            <person name="Thangavelu M."/>
            <person name="Johnson D."/>
            <person name="Knights A."/>
            <person name="Loulseged H."/>
            <person name="Mungall K."/>
            <person name="Oliver K."/>
            <person name="Price C."/>
            <person name="Quail M.A."/>
            <person name="Urushihara H."/>
            <person name="Hernandez J."/>
            <person name="Rabbinowitsch E."/>
            <person name="Steffen D."/>
            <person name="Sanders M."/>
            <person name="Ma J."/>
            <person name="Kohara Y."/>
            <person name="Sharp S."/>
            <person name="Simmonds M."/>
            <person name="Spiegler S."/>
            <person name="Tivey A."/>
            <person name="Sugano S."/>
            <person name="White B."/>
            <person name="Walker D."/>
            <person name="Woodward J."/>
            <person name="Winckler T."/>
            <person name="Tanaka Y."/>
            <person name="Shaulsky G."/>
            <person name="Schleicher M."/>
            <person name="Weinstock G."/>
            <person name="Rosenthal A."/>
            <person name="Cox E.C."/>
            <person name="Chisholm R.L."/>
            <person name="Gibbs R."/>
            <person name="Loomis W.F."/>
            <person name="Platzer M."/>
            <person name="Kay R.R."/>
            <person name="Williams J."/>
            <person name="Dear P.H."/>
            <person name="Noegel A.A."/>
            <person name="Barrell B."/>
            <person name="Kuspa A."/>
        </authorList>
    </citation>
    <scope>NUCLEOTIDE SEQUENCE [LARGE SCALE GENOMIC DNA]</scope>
    <source>
        <strain evidence="4 5">AX4</strain>
    </source>
</reference>
<dbReference type="CDD" id="cd14279">
    <property type="entry name" value="CUE"/>
    <property type="match status" value="1"/>
</dbReference>
<dbReference type="PROSITE" id="PS51140">
    <property type="entry name" value="CUE"/>
    <property type="match status" value="1"/>
</dbReference>
<dbReference type="SMART" id="SM00546">
    <property type="entry name" value="CUE"/>
    <property type="match status" value="1"/>
</dbReference>
<organism evidence="4 5">
    <name type="scientific">Dictyostelium discoideum</name>
    <name type="common">Social amoeba</name>
    <dbReference type="NCBI Taxonomy" id="44689"/>
    <lineage>
        <taxon>Eukaryota</taxon>
        <taxon>Amoebozoa</taxon>
        <taxon>Evosea</taxon>
        <taxon>Eumycetozoa</taxon>
        <taxon>Dictyostelia</taxon>
        <taxon>Dictyosteliales</taxon>
        <taxon>Dictyosteliaceae</taxon>
        <taxon>Dictyostelium</taxon>
    </lineage>
</organism>
<feature type="region of interest" description="Disordered" evidence="2">
    <location>
        <begin position="143"/>
        <end position="167"/>
    </location>
</feature>
<dbReference type="FunCoup" id="Q554F5">
    <property type="interactions" value="343"/>
</dbReference>
<evidence type="ECO:0000256" key="2">
    <source>
        <dbReference type="SAM" id="MobiDB-lite"/>
    </source>
</evidence>
<dbReference type="OMA" id="STINHFM"/>
<feature type="region of interest" description="Disordered" evidence="2">
    <location>
        <begin position="257"/>
        <end position="277"/>
    </location>
</feature>
<dbReference type="InterPro" id="IPR003892">
    <property type="entry name" value="CUE"/>
</dbReference>
<comment type="caution">
    <text evidence="4">The sequence shown here is derived from an EMBL/GenBank/DDBJ whole genome shotgun (WGS) entry which is preliminary data.</text>
</comment>
<evidence type="ECO:0000313" key="5">
    <source>
        <dbReference type="Proteomes" id="UP000002195"/>
    </source>
</evidence>
<dbReference type="AlphaFoldDB" id="Q554F5"/>
<dbReference type="GO" id="GO:0009617">
    <property type="term" value="P:response to bacterium"/>
    <property type="evidence" value="ECO:0007007"/>
    <property type="project" value="dictyBase"/>
</dbReference>
<dbReference type="EMBL" id="AAFI02000013">
    <property type="protein sequence ID" value="EAL69885.1"/>
    <property type="molecule type" value="Genomic_DNA"/>
</dbReference>
<keyword evidence="1" id="KW-0175">Coiled coil</keyword>
<dbReference type="KEGG" id="ddi:DDB_G0275209"/>
<feature type="coiled-coil region" evidence="1">
    <location>
        <begin position="64"/>
        <end position="93"/>
    </location>
</feature>
<dbReference type="InterPro" id="IPR009060">
    <property type="entry name" value="UBA-like_sf"/>
</dbReference>
<evidence type="ECO:0000259" key="3">
    <source>
        <dbReference type="PROSITE" id="PS51140"/>
    </source>
</evidence>
<dbReference type="Gene3D" id="1.10.8.10">
    <property type="entry name" value="DNA helicase RuvA subunit, C-terminal domain"/>
    <property type="match status" value="1"/>
</dbReference>
<dbReference type="STRING" id="44689.Q554F5"/>
<sequence length="362" mass="43331">MFFFIKKEEMKISPYEKEQKINQVLSMFPLLSRDHFLYSTLERNNWSLDASLTILQRRHEYLEAEQYQIERKLEENRLKKEREQRERERELRLIAQVRDIFGSKFTDHQIQRALYDNRNNVESTINHFMREIDQEQYRERQRRQQRLDEEDRLQRQRERDEYERRERNKKRVNDLLLEIKYSSPEQKRQLAQSKLFQDVLKDFDHLTVFDQPPPPQIKTIYVPVPQPIPQPRYVNNFPTTPTMPSFSPPDYNSSMFNNGNKPPTTTTTTTSNQPFQNLDPFNNTAITPFSTNPFFVDQNVSQGLMKTRPEEESARKLKELFPNTSDEVVRYVLLSTDNNMSLAIQNLLDITIKVENSKNASN</sequence>
<dbReference type="dictyBase" id="DDB_G0275209">
    <property type="gene designation" value="cnrD"/>
</dbReference>
<dbReference type="HOGENOM" id="CLU_765984_0_0_1"/>
<feature type="compositionally biased region" description="Basic and acidic residues" evidence="2">
    <location>
        <begin position="145"/>
        <end position="166"/>
    </location>
</feature>
<keyword evidence="5" id="KW-1185">Reference proteome</keyword>
<dbReference type="GO" id="GO:0043130">
    <property type="term" value="F:ubiquitin binding"/>
    <property type="evidence" value="ECO:0007669"/>
    <property type="project" value="InterPro"/>
</dbReference>
<accession>Q554F5</accession>
<dbReference type="eggNOG" id="ENOG502R970">
    <property type="taxonomic scope" value="Eukaryota"/>
</dbReference>
<protein>
    <submittedName>
        <fullName evidence="4">Ubiquitin system component Cue domain containing protein</fullName>
    </submittedName>
</protein>
<dbReference type="SUPFAM" id="SSF46934">
    <property type="entry name" value="UBA-like"/>
    <property type="match status" value="2"/>
</dbReference>
<evidence type="ECO:0000313" key="4">
    <source>
        <dbReference type="EMBL" id="EAL69885.1"/>
    </source>
</evidence>
<name>Q554F5_DICDI</name>
<dbReference type="VEuPathDB" id="AmoebaDB:DDB_G0275209"/>
<dbReference type="Pfam" id="PF02845">
    <property type="entry name" value="CUE"/>
    <property type="match status" value="1"/>
</dbReference>